<reference evidence="4" key="2">
    <citation type="submission" date="2012-11" db="EMBL/GenBank/DDBJ databases">
        <authorList>
            <person name="Kuo A."/>
            <person name="Curtis B.A."/>
            <person name="Tanifuji G."/>
            <person name="Burki F."/>
            <person name="Gruber A."/>
            <person name="Irimia M."/>
            <person name="Maruyama S."/>
            <person name="Arias M.C."/>
            <person name="Ball S.G."/>
            <person name="Gile G.H."/>
            <person name="Hirakawa Y."/>
            <person name="Hopkins J.F."/>
            <person name="Rensing S.A."/>
            <person name="Schmutz J."/>
            <person name="Symeonidi A."/>
            <person name="Elias M."/>
            <person name="Eveleigh R.J."/>
            <person name="Herman E.K."/>
            <person name="Klute M.J."/>
            <person name="Nakayama T."/>
            <person name="Obornik M."/>
            <person name="Reyes-Prieto A."/>
            <person name="Armbrust E.V."/>
            <person name="Aves S.J."/>
            <person name="Beiko R.G."/>
            <person name="Coutinho P."/>
            <person name="Dacks J.B."/>
            <person name="Durnford D.G."/>
            <person name="Fast N.M."/>
            <person name="Green B.R."/>
            <person name="Grisdale C."/>
            <person name="Hempe F."/>
            <person name="Henrissat B."/>
            <person name="Hoppner M.P."/>
            <person name="Ishida K.-I."/>
            <person name="Kim E."/>
            <person name="Koreny L."/>
            <person name="Kroth P.G."/>
            <person name="Liu Y."/>
            <person name="Malik S.-B."/>
            <person name="Maier U.G."/>
            <person name="McRose D."/>
            <person name="Mock T."/>
            <person name="Neilson J.A."/>
            <person name="Onodera N.T."/>
            <person name="Poole A.M."/>
            <person name="Pritham E.J."/>
            <person name="Richards T.A."/>
            <person name="Rocap G."/>
            <person name="Roy S.W."/>
            <person name="Sarai C."/>
            <person name="Schaack S."/>
            <person name="Shirato S."/>
            <person name="Slamovits C.H."/>
            <person name="Spencer D.F."/>
            <person name="Suzuki S."/>
            <person name="Worden A.Z."/>
            <person name="Zauner S."/>
            <person name="Barry K."/>
            <person name="Bell C."/>
            <person name="Bharti A.K."/>
            <person name="Crow J.A."/>
            <person name="Grimwood J."/>
            <person name="Kramer R."/>
            <person name="Lindquist E."/>
            <person name="Lucas S."/>
            <person name="Salamov A."/>
            <person name="McFadden G.I."/>
            <person name="Lane C.E."/>
            <person name="Keeling P.J."/>
            <person name="Gray M.W."/>
            <person name="Grigoriev I.V."/>
            <person name="Archibald J.M."/>
        </authorList>
    </citation>
    <scope>NUCLEOTIDE SEQUENCE</scope>
    <source>
        <strain evidence="4">CCMP2712</strain>
    </source>
</reference>
<dbReference type="RefSeq" id="XP_005829733.1">
    <property type="nucleotide sequence ID" value="XM_005829676.1"/>
</dbReference>
<accession>L1J2K4</accession>
<proteinExistence type="predicted"/>
<dbReference type="KEGG" id="gtt:GUITHDRAFT_140916"/>
<gene>
    <name evidence="2" type="ORF">GUITHDRAFT_140916</name>
</gene>
<dbReference type="EnsemblProtists" id="EKX42753">
    <property type="protein sequence ID" value="EKX42753"/>
    <property type="gene ID" value="GUITHDRAFT_140916"/>
</dbReference>
<reference evidence="2 4" key="1">
    <citation type="journal article" date="2012" name="Nature">
        <title>Algal genomes reveal evolutionary mosaicism and the fate of nucleomorphs.</title>
        <authorList>
            <consortium name="DOE Joint Genome Institute"/>
            <person name="Curtis B.A."/>
            <person name="Tanifuji G."/>
            <person name="Burki F."/>
            <person name="Gruber A."/>
            <person name="Irimia M."/>
            <person name="Maruyama S."/>
            <person name="Arias M.C."/>
            <person name="Ball S.G."/>
            <person name="Gile G.H."/>
            <person name="Hirakawa Y."/>
            <person name="Hopkins J.F."/>
            <person name="Kuo A."/>
            <person name="Rensing S.A."/>
            <person name="Schmutz J."/>
            <person name="Symeonidi A."/>
            <person name="Elias M."/>
            <person name="Eveleigh R.J."/>
            <person name="Herman E.K."/>
            <person name="Klute M.J."/>
            <person name="Nakayama T."/>
            <person name="Obornik M."/>
            <person name="Reyes-Prieto A."/>
            <person name="Armbrust E.V."/>
            <person name="Aves S.J."/>
            <person name="Beiko R.G."/>
            <person name="Coutinho P."/>
            <person name="Dacks J.B."/>
            <person name="Durnford D.G."/>
            <person name="Fast N.M."/>
            <person name="Green B.R."/>
            <person name="Grisdale C.J."/>
            <person name="Hempel F."/>
            <person name="Henrissat B."/>
            <person name="Hoppner M.P."/>
            <person name="Ishida K."/>
            <person name="Kim E."/>
            <person name="Koreny L."/>
            <person name="Kroth P.G."/>
            <person name="Liu Y."/>
            <person name="Malik S.B."/>
            <person name="Maier U.G."/>
            <person name="McRose D."/>
            <person name="Mock T."/>
            <person name="Neilson J.A."/>
            <person name="Onodera N.T."/>
            <person name="Poole A.M."/>
            <person name="Pritham E.J."/>
            <person name="Richards T.A."/>
            <person name="Rocap G."/>
            <person name="Roy S.W."/>
            <person name="Sarai C."/>
            <person name="Schaack S."/>
            <person name="Shirato S."/>
            <person name="Slamovits C.H."/>
            <person name="Spencer D.F."/>
            <person name="Suzuki S."/>
            <person name="Worden A.Z."/>
            <person name="Zauner S."/>
            <person name="Barry K."/>
            <person name="Bell C."/>
            <person name="Bharti A.K."/>
            <person name="Crow J.A."/>
            <person name="Grimwood J."/>
            <person name="Kramer R."/>
            <person name="Lindquist E."/>
            <person name="Lucas S."/>
            <person name="Salamov A."/>
            <person name="McFadden G.I."/>
            <person name="Lane C.E."/>
            <person name="Keeling P.J."/>
            <person name="Gray M.W."/>
            <person name="Grigoriev I.V."/>
            <person name="Archibald J.M."/>
        </authorList>
    </citation>
    <scope>NUCLEOTIDE SEQUENCE</scope>
    <source>
        <strain evidence="2 4">CCMP2712</strain>
    </source>
</reference>
<dbReference type="PaxDb" id="55529-EKX42753"/>
<evidence type="ECO:0000313" key="4">
    <source>
        <dbReference type="Proteomes" id="UP000011087"/>
    </source>
</evidence>
<dbReference type="AlphaFoldDB" id="L1J2K4"/>
<reference evidence="3" key="3">
    <citation type="submission" date="2016-03" db="UniProtKB">
        <authorList>
            <consortium name="EnsemblProtists"/>
        </authorList>
    </citation>
    <scope>IDENTIFICATION</scope>
</reference>
<protein>
    <submittedName>
        <fullName evidence="2 3">Uncharacterized protein</fullName>
    </submittedName>
</protein>
<feature type="signal peptide" evidence="1">
    <location>
        <begin position="1"/>
        <end position="15"/>
    </location>
</feature>
<dbReference type="GeneID" id="17299538"/>
<name>L1J2K4_GUITC</name>
<keyword evidence="4" id="KW-1185">Reference proteome</keyword>
<feature type="chain" id="PRO_5011944450" evidence="1">
    <location>
        <begin position="16"/>
        <end position="291"/>
    </location>
</feature>
<dbReference type="Proteomes" id="UP000011087">
    <property type="component" value="Unassembled WGS sequence"/>
</dbReference>
<dbReference type="HOGENOM" id="CLU_957939_0_0_1"/>
<organism evidence="2">
    <name type="scientific">Guillardia theta (strain CCMP2712)</name>
    <name type="common">Cryptophyte</name>
    <dbReference type="NCBI Taxonomy" id="905079"/>
    <lineage>
        <taxon>Eukaryota</taxon>
        <taxon>Cryptophyceae</taxon>
        <taxon>Pyrenomonadales</taxon>
        <taxon>Geminigeraceae</taxon>
        <taxon>Guillardia</taxon>
    </lineage>
</organism>
<evidence type="ECO:0000313" key="3">
    <source>
        <dbReference type="EnsemblProtists" id="EKX42753"/>
    </source>
</evidence>
<evidence type="ECO:0000256" key="1">
    <source>
        <dbReference type="SAM" id="SignalP"/>
    </source>
</evidence>
<sequence>MILLVFIITSLLVLADDQQPAAFDFSFSSAFLHRLHPHAPQRFEAFQARRLRTLQQLCFLPAAIAVKTKGLHYSQEEVKIRKLSLADSPQEIKRELGEELFRGRGRPAWGRLANLAGARMIWRSCRDEQGVCLVLEDDAEFTEREGRVLSSWWSGSVRECHSGRDMCRNDSAVSGCLPWDLMLLGVSDVAGSSGLEDVRREVYGKEMKWIQRPAAFFLSGCVEAVKKSDWGSHAYLVTPHGATKLLQAPADLPTDVLIGRASEERALLAYVVRPSLVRQKLGCSSTEGTCK</sequence>
<dbReference type="EMBL" id="JH993014">
    <property type="protein sequence ID" value="EKX42753.1"/>
    <property type="molecule type" value="Genomic_DNA"/>
</dbReference>
<evidence type="ECO:0000313" key="2">
    <source>
        <dbReference type="EMBL" id="EKX42753.1"/>
    </source>
</evidence>
<keyword evidence="1" id="KW-0732">Signal</keyword>